<dbReference type="GO" id="GO:0009007">
    <property type="term" value="F:site-specific DNA-methyltransferase (adenine-specific) activity"/>
    <property type="evidence" value="ECO:0007669"/>
    <property type="project" value="UniProtKB-EC"/>
</dbReference>
<accession>A0A4V2UXZ4</accession>
<dbReference type="InterPro" id="IPR001091">
    <property type="entry name" value="RM_Methyltransferase"/>
</dbReference>
<dbReference type="EMBL" id="SMAK01000013">
    <property type="protein sequence ID" value="TCT05388.1"/>
    <property type="molecule type" value="Genomic_DNA"/>
</dbReference>
<gene>
    <name evidence="6" type="ORF">EDC22_1139</name>
</gene>
<comment type="similarity">
    <text evidence="4">Belongs to the N(4)/N(6)-methyltransferase family.</text>
</comment>
<feature type="domain" description="DNA methylase N-4/N-6" evidence="5">
    <location>
        <begin position="147"/>
        <end position="423"/>
    </location>
</feature>
<evidence type="ECO:0000256" key="1">
    <source>
        <dbReference type="ARBA" id="ARBA00022603"/>
    </source>
</evidence>
<comment type="catalytic activity">
    <reaction evidence="3">
        <text>a 2'-deoxyadenosine in DNA + S-adenosyl-L-methionine = an N(6)-methyl-2'-deoxyadenosine in DNA + S-adenosyl-L-homocysteine + H(+)</text>
        <dbReference type="Rhea" id="RHEA:15197"/>
        <dbReference type="Rhea" id="RHEA-COMP:12418"/>
        <dbReference type="Rhea" id="RHEA-COMP:12419"/>
        <dbReference type="ChEBI" id="CHEBI:15378"/>
        <dbReference type="ChEBI" id="CHEBI:57856"/>
        <dbReference type="ChEBI" id="CHEBI:59789"/>
        <dbReference type="ChEBI" id="CHEBI:90615"/>
        <dbReference type="ChEBI" id="CHEBI:90616"/>
        <dbReference type="EC" id="2.1.1.72"/>
    </reaction>
</comment>
<reference evidence="6 7" key="1">
    <citation type="submission" date="2019-03" db="EMBL/GenBank/DDBJ databases">
        <title>Genomic Encyclopedia of Type Strains, Phase IV (KMG-IV): sequencing the most valuable type-strain genomes for metagenomic binning, comparative biology and taxonomic classification.</title>
        <authorList>
            <person name="Goeker M."/>
        </authorList>
    </citation>
    <scope>NUCLEOTIDE SEQUENCE [LARGE SCALE GENOMIC DNA]</scope>
    <source>
        <strain evidence="6 7">DSM 19345</strain>
    </source>
</reference>
<evidence type="ECO:0000256" key="4">
    <source>
        <dbReference type="RuleBase" id="RU362026"/>
    </source>
</evidence>
<dbReference type="Proteomes" id="UP000295678">
    <property type="component" value="Unassembled WGS sequence"/>
</dbReference>
<sequence>MIDARVFLPSRFRTTGTASSVSIGGVGPCVIPAFSVHAPNRTELRYAVGFKACALPLGNNPFWVILARPNTGKEIELKSLSENRVGKKHKPTSTVGRGRAVKTVMSDVPSEYKDDFVSVFLGDSAELCENWPEPTVIVSDGGYGVLGFEGDTSDHLDLPDWYEPHVAAWSRKATPTTTLWFWNSEIGWAAVHPVLEKHGWRYMNANIWNKGKGHIAGNVNTQRIRRFPVVSEVCVQYVFEARIDGLVLKEWLLREWKRTGLPLRKANEACGVADAAVRKYLDQGHLWYFPPPEMFVRLQEYANAHGDPSGRPYFSIDGKRPGTVEEWAAMRSKFRCPHGYTNVWDRPALRSEERFKLNGDSGRAIHLNQKPLDLMTMIIKASSDEGDVVWEPFGGLFSACVAARRLGRYSYGAEIDPTYFHYAIHRLTEESRQYPLL</sequence>
<evidence type="ECO:0000256" key="2">
    <source>
        <dbReference type="ARBA" id="ARBA00022679"/>
    </source>
</evidence>
<evidence type="ECO:0000259" key="5">
    <source>
        <dbReference type="Pfam" id="PF01555"/>
    </source>
</evidence>
<name>A0A4V2UXZ4_9HYPH</name>
<organism evidence="6 7">
    <name type="scientific">Tepidamorphus gemmatus</name>
    <dbReference type="NCBI Taxonomy" id="747076"/>
    <lineage>
        <taxon>Bacteria</taxon>
        <taxon>Pseudomonadati</taxon>
        <taxon>Pseudomonadota</taxon>
        <taxon>Alphaproteobacteria</taxon>
        <taxon>Hyphomicrobiales</taxon>
        <taxon>Tepidamorphaceae</taxon>
        <taxon>Tepidamorphus</taxon>
    </lineage>
</organism>
<keyword evidence="1 6" id="KW-0489">Methyltransferase</keyword>
<comment type="caution">
    <text evidence="6">The sequence shown here is derived from an EMBL/GenBank/DDBJ whole genome shotgun (WGS) entry which is preliminary data.</text>
</comment>
<keyword evidence="7" id="KW-1185">Reference proteome</keyword>
<dbReference type="PRINTS" id="PR00508">
    <property type="entry name" value="S21N4MTFRASE"/>
</dbReference>
<keyword evidence="2 6" id="KW-0808">Transferase</keyword>
<protein>
    <recommendedName>
        <fullName evidence="4">Methyltransferase</fullName>
        <ecNumber evidence="4">2.1.1.-</ecNumber>
    </recommendedName>
</protein>
<evidence type="ECO:0000313" key="6">
    <source>
        <dbReference type="EMBL" id="TCT05388.1"/>
    </source>
</evidence>
<dbReference type="GO" id="GO:0008170">
    <property type="term" value="F:N-methyltransferase activity"/>
    <property type="evidence" value="ECO:0007669"/>
    <property type="project" value="InterPro"/>
</dbReference>
<dbReference type="Pfam" id="PF01555">
    <property type="entry name" value="N6_N4_Mtase"/>
    <property type="match status" value="1"/>
</dbReference>
<dbReference type="InterPro" id="IPR002941">
    <property type="entry name" value="DNA_methylase_N4/N6"/>
</dbReference>
<proteinExistence type="inferred from homology"/>
<dbReference type="SUPFAM" id="SSF53335">
    <property type="entry name" value="S-adenosyl-L-methionine-dependent methyltransferases"/>
    <property type="match status" value="1"/>
</dbReference>
<dbReference type="GO" id="GO:0003677">
    <property type="term" value="F:DNA binding"/>
    <property type="evidence" value="ECO:0007669"/>
    <property type="project" value="InterPro"/>
</dbReference>
<dbReference type="Gene3D" id="3.40.50.150">
    <property type="entry name" value="Vaccinia Virus protein VP39"/>
    <property type="match status" value="1"/>
</dbReference>
<evidence type="ECO:0000313" key="7">
    <source>
        <dbReference type="Proteomes" id="UP000295678"/>
    </source>
</evidence>
<dbReference type="InterPro" id="IPR029063">
    <property type="entry name" value="SAM-dependent_MTases_sf"/>
</dbReference>
<evidence type="ECO:0000256" key="3">
    <source>
        <dbReference type="ARBA" id="ARBA00047942"/>
    </source>
</evidence>
<dbReference type="EC" id="2.1.1.-" evidence="4"/>
<dbReference type="AlphaFoldDB" id="A0A4V2UXZ4"/>
<dbReference type="GO" id="GO:0032259">
    <property type="term" value="P:methylation"/>
    <property type="evidence" value="ECO:0007669"/>
    <property type="project" value="UniProtKB-KW"/>
</dbReference>